<name>A0A9Q0YHH1_HOLLE</name>
<proteinExistence type="predicted"/>
<dbReference type="AlphaFoldDB" id="A0A9Q0YHH1"/>
<gene>
    <name evidence="1" type="ORF">HOLleu_37531</name>
</gene>
<accession>A0A9Q0YHH1</accession>
<reference evidence="1" key="1">
    <citation type="submission" date="2021-10" db="EMBL/GenBank/DDBJ databases">
        <title>Tropical sea cucumber genome reveals ecological adaptation and Cuvierian tubules defense mechanism.</title>
        <authorList>
            <person name="Chen T."/>
        </authorList>
    </citation>
    <scope>NUCLEOTIDE SEQUENCE</scope>
    <source>
        <strain evidence="1">Nanhai2018</strain>
        <tissue evidence="1">Muscle</tissue>
    </source>
</reference>
<dbReference type="EMBL" id="JAIZAY010000020">
    <property type="protein sequence ID" value="KAJ8022585.1"/>
    <property type="molecule type" value="Genomic_DNA"/>
</dbReference>
<comment type="caution">
    <text evidence="1">The sequence shown here is derived from an EMBL/GenBank/DDBJ whole genome shotgun (WGS) entry which is preliminary data.</text>
</comment>
<dbReference type="OrthoDB" id="2433005at2759"/>
<evidence type="ECO:0000313" key="2">
    <source>
        <dbReference type="Proteomes" id="UP001152320"/>
    </source>
</evidence>
<protein>
    <submittedName>
        <fullName evidence="1">Uncharacterized protein</fullName>
    </submittedName>
</protein>
<dbReference type="Proteomes" id="UP001152320">
    <property type="component" value="Chromosome 20"/>
</dbReference>
<keyword evidence="2" id="KW-1185">Reference proteome</keyword>
<evidence type="ECO:0000313" key="1">
    <source>
        <dbReference type="EMBL" id="KAJ8022585.1"/>
    </source>
</evidence>
<sequence>MLTGVTLPDYLPGEEPPIKQTNLSKQQWEVKELKVFIRALDTLLKYWEISQISCDSQGAEVP</sequence>
<organism evidence="1 2">
    <name type="scientific">Holothuria leucospilota</name>
    <name type="common">Black long sea cucumber</name>
    <name type="synonym">Mertensiothuria leucospilota</name>
    <dbReference type="NCBI Taxonomy" id="206669"/>
    <lineage>
        <taxon>Eukaryota</taxon>
        <taxon>Metazoa</taxon>
        <taxon>Echinodermata</taxon>
        <taxon>Eleutherozoa</taxon>
        <taxon>Echinozoa</taxon>
        <taxon>Holothuroidea</taxon>
        <taxon>Aspidochirotacea</taxon>
        <taxon>Aspidochirotida</taxon>
        <taxon>Holothuriidae</taxon>
        <taxon>Holothuria</taxon>
    </lineage>
</organism>